<evidence type="ECO:0000256" key="2">
    <source>
        <dbReference type="ARBA" id="ARBA00023276"/>
    </source>
</evidence>
<feature type="domain" description="NAD(P)-binding" evidence="3">
    <location>
        <begin position="8"/>
        <end position="189"/>
    </location>
</feature>
<evidence type="ECO:0000256" key="1">
    <source>
        <dbReference type="ARBA" id="ARBA00022531"/>
    </source>
</evidence>
<dbReference type="CDD" id="cd05243">
    <property type="entry name" value="SDR_a5"/>
    <property type="match status" value="1"/>
</dbReference>
<organism evidence="4 5">
    <name type="scientific">Brumicola blandensis</name>
    <dbReference type="NCBI Taxonomy" id="3075611"/>
    <lineage>
        <taxon>Bacteria</taxon>
        <taxon>Pseudomonadati</taxon>
        <taxon>Pseudomonadota</taxon>
        <taxon>Gammaproteobacteria</taxon>
        <taxon>Alteromonadales</taxon>
        <taxon>Alteromonadaceae</taxon>
        <taxon>Brumicola</taxon>
    </lineage>
</organism>
<comment type="caution">
    <text evidence="4">The sequence shown here is derived from an EMBL/GenBank/DDBJ whole genome shotgun (WGS) entry which is preliminary data.</text>
</comment>
<dbReference type="Gene3D" id="3.40.50.720">
    <property type="entry name" value="NAD(P)-binding Rossmann-like Domain"/>
    <property type="match status" value="1"/>
</dbReference>
<sequence length="290" mass="32561">MKRIAIFGASGYLGTYLVDVARKFGFEPISFVRVNSTISTQLENNSEIRLVDVTSPSTLIGQLDDCDYVISTVGITRQKDGLSYDDIDYQANMNILCEAQSAGISKFMYTSVFKGAEHQEVGLCEAKERFVKQLQVSGIDYCVVRPTGFFSDMLAFLQMAQKGSVHLFDQGKQRINPIHGQDLAEAMIHLFRIGLPSFMQNEVLIGGPKIFTYRQIAEQAFSVIGQPTKVRYYPDWLRRCAIFMGKKCLSESSFGPYEFFLTFAAVEMVAPKYGSHQLEAFFAESKRGQS</sequence>
<gene>
    <name evidence="4" type="ORF">RM544_00650</name>
</gene>
<dbReference type="GO" id="GO:0009523">
    <property type="term" value="C:photosystem II"/>
    <property type="evidence" value="ECO:0007669"/>
    <property type="project" value="UniProtKB-KW"/>
</dbReference>
<proteinExistence type="predicted"/>
<evidence type="ECO:0000313" key="5">
    <source>
        <dbReference type="Proteomes" id="UP001249020"/>
    </source>
</evidence>
<protein>
    <submittedName>
        <fullName evidence="4">SDR family oxidoreductase</fullName>
    </submittedName>
</protein>
<keyword evidence="2" id="KW-0604">Photosystem II</keyword>
<keyword evidence="5" id="KW-1185">Reference proteome</keyword>
<evidence type="ECO:0000259" key="3">
    <source>
        <dbReference type="Pfam" id="PF13460"/>
    </source>
</evidence>
<dbReference type="PANTHER" id="PTHR47128">
    <property type="match status" value="1"/>
</dbReference>
<dbReference type="InterPro" id="IPR044256">
    <property type="entry name" value="HCF244-like"/>
</dbReference>
<keyword evidence="1" id="KW-0602">Photosynthesis</keyword>
<dbReference type="RefSeq" id="WP_311359854.1">
    <property type="nucleotide sequence ID" value="NZ_JAVRIE010000001.1"/>
</dbReference>
<dbReference type="EMBL" id="JAVRIE010000001">
    <property type="protein sequence ID" value="MDT0581039.1"/>
    <property type="molecule type" value="Genomic_DNA"/>
</dbReference>
<dbReference type="InterPro" id="IPR036291">
    <property type="entry name" value="NAD(P)-bd_dom_sf"/>
</dbReference>
<dbReference type="GO" id="GO:0015979">
    <property type="term" value="P:photosynthesis"/>
    <property type="evidence" value="ECO:0007669"/>
    <property type="project" value="UniProtKB-KW"/>
</dbReference>
<dbReference type="Pfam" id="PF13460">
    <property type="entry name" value="NAD_binding_10"/>
    <property type="match status" value="1"/>
</dbReference>
<evidence type="ECO:0000313" key="4">
    <source>
        <dbReference type="EMBL" id="MDT0581039.1"/>
    </source>
</evidence>
<dbReference type="Proteomes" id="UP001249020">
    <property type="component" value="Unassembled WGS sequence"/>
</dbReference>
<accession>A0AAW8QY16</accession>
<reference evidence="4 5" key="1">
    <citation type="submission" date="2023-09" db="EMBL/GenBank/DDBJ databases">
        <authorList>
            <person name="Rey-Velasco X."/>
        </authorList>
    </citation>
    <scope>NUCLEOTIDE SEQUENCE [LARGE SCALE GENOMIC DNA]</scope>
    <source>
        <strain evidence="4 5">W409</strain>
    </source>
</reference>
<dbReference type="PANTHER" id="PTHR47128:SF2">
    <property type="entry name" value="PROTEIN HIGH CHLOROPHYLL FLUORESCENCE PHENOTYPE 244, CHLOROPLASTIC"/>
    <property type="match status" value="1"/>
</dbReference>
<name>A0AAW8QY16_9ALTE</name>
<dbReference type="SUPFAM" id="SSF51735">
    <property type="entry name" value="NAD(P)-binding Rossmann-fold domains"/>
    <property type="match status" value="1"/>
</dbReference>
<dbReference type="InterPro" id="IPR016040">
    <property type="entry name" value="NAD(P)-bd_dom"/>
</dbReference>
<dbReference type="AlphaFoldDB" id="A0AAW8QY16"/>